<proteinExistence type="predicted"/>
<sequence length="127" mass="14313">MAPSGPVGDRRDRREVETPEGVPDVRPAMAKWFQSGRRRDMCVILAGAEDGELTGQRLKTRLERRYDARIEPKSFYGALEAMADAGFVQHRTDGIADKYSLTEGGERRLREHYAWMGENLGDADGEQ</sequence>
<dbReference type="EMBL" id="BMOU01000001">
    <property type="protein sequence ID" value="GGN86513.1"/>
    <property type="molecule type" value="Genomic_DNA"/>
</dbReference>
<reference evidence="2" key="2">
    <citation type="submission" date="2020-09" db="EMBL/GenBank/DDBJ databases">
        <authorList>
            <person name="Sun Q."/>
            <person name="Ohkuma M."/>
        </authorList>
    </citation>
    <scope>NUCLEOTIDE SEQUENCE</scope>
    <source>
        <strain evidence="2">JCM 17820</strain>
    </source>
</reference>
<evidence type="ECO:0000256" key="1">
    <source>
        <dbReference type="SAM" id="MobiDB-lite"/>
    </source>
</evidence>
<organism evidence="2 3">
    <name type="scientific">Haloarcula pellucida</name>
    <dbReference type="NCBI Taxonomy" id="1427151"/>
    <lineage>
        <taxon>Archaea</taxon>
        <taxon>Methanobacteriati</taxon>
        <taxon>Methanobacteriota</taxon>
        <taxon>Stenosarchaea group</taxon>
        <taxon>Halobacteria</taxon>
        <taxon>Halobacteriales</taxon>
        <taxon>Haloarculaceae</taxon>
        <taxon>Haloarcula</taxon>
    </lineage>
</organism>
<feature type="region of interest" description="Disordered" evidence="1">
    <location>
        <begin position="1"/>
        <end position="23"/>
    </location>
</feature>
<dbReference type="Proteomes" id="UP000605784">
    <property type="component" value="Unassembled WGS sequence"/>
</dbReference>
<accession>A0A830GJ78</accession>
<dbReference type="InterPro" id="IPR036388">
    <property type="entry name" value="WH-like_DNA-bd_sf"/>
</dbReference>
<dbReference type="InterPro" id="IPR036390">
    <property type="entry name" value="WH_DNA-bd_sf"/>
</dbReference>
<evidence type="ECO:0008006" key="4">
    <source>
        <dbReference type="Google" id="ProtNLM"/>
    </source>
</evidence>
<gene>
    <name evidence="2" type="ORF">GCM10009030_04280</name>
</gene>
<keyword evidence="3" id="KW-1185">Reference proteome</keyword>
<comment type="caution">
    <text evidence="2">The sequence shown here is derived from an EMBL/GenBank/DDBJ whole genome shotgun (WGS) entry which is preliminary data.</text>
</comment>
<evidence type="ECO:0000313" key="3">
    <source>
        <dbReference type="Proteomes" id="UP000605784"/>
    </source>
</evidence>
<protein>
    <recommendedName>
        <fullName evidence="4">PadR family transcriptional regulator</fullName>
    </recommendedName>
</protein>
<dbReference type="SUPFAM" id="SSF46785">
    <property type="entry name" value="Winged helix' DNA-binding domain"/>
    <property type="match status" value="1"/>
</dbReference>
<dbReference type="AlphaFoldDB" id="A0A830GJ78"/>
<name>A0A830GJ78_9EURY</name>
<reference evidence="2" key="1">
    <citation type="journal article" date="2014" name="Int. J. Syst. Evol. Microbiol.">
        <title>Complete genome sequence of Corynebacterium casei LMG S-19264T (=DSM 44701T), isolated from a smear-ripened cheese.</title>
        <authorList>
            <consortium name="US DOE Joint Genome Institute (JGI-PGF)"/>
            <person name="Walter F."/>
            <person name="Albersmeier A."/>
            <person name="Kalinowski J."/>
            <person name="Ruckert C."/>
        </authorList>
    </citation>
    <scope>NUCLEOTIDE SEQUENCE</scope>
    <source>
        <strain evidence="2">JCM 17820</strain>
    </source>
</reference>
<feature type="compositionally biased region" description="Basic and acidic residues" evidence="1">
    <location>
        <begin position="8"/>
        <end position="17"/>
    </location>
</feature>
<dbReference type="Gene3D" id="1.10.10.10">
    <property type="entry name" value="Winged helix-like DNA-binding domain superfamily/Winged helix DNA-binding domain"/>
    <property type="match status" value="1"/>
</dbReference>
<evidence type="ECO:0000313" key="2">
    <source>
        <dbReference type="EMBL" id="GGN86513.1"/>
    </source>
</evidence>